<proteinExistence type="predicted"/>
<dbReference type="Proteomes" id="UP000095200">
    <property type="component" value="Unassembled WGS sequence"/>
</dbReference>
<dbReference type="InterPro" id="IPR036680">
    <property type="entry name" value="SPOR-like_sf"/>
</dbReference>
<keyword evidence="4" id="KW-1185">Reference proteome</keyword>
<dbReference type="OrthoDB" id="5453354at2"/>
<feature type="domain" description="SPOR" evidence="2">
    <location>
        <begin position="116"/>
        <end position="192"/>
    </location>
</feature>
<evidence type="ECO:0000313" key="4">
    <source>
        <dbReference type="Proteomes" id="UP000095200"/>
    </source>
</evidence>
<evidence type="ECO:0000256" key="1">
    <source>
        <dbReference type="SAM" id="MobiDB-lite"/>
    </source>
</evidence>
<organism evidence="3 4">
    <name type="scientific">Desulfoplanes formicivorans</name>
    <dbReference type="NCBI Taxonomy" id="1592317"/>
    <lineage>
        <taxon>Bacteria</taxon>
        <taxon>Pseudomonadati</taxon>
        <taxon>Thermodesulfobacteriota</taxon>
        <taxon>Desulfovibrionia</taxon>
        <taxon>Desulfovibrionales</taxon>
        <taxon>Desulfoplanaceae</taxon>
        <taxon>Desulfoplanes</taxon>
    </lineage>
</organism>
<gene>
    <name evidence="3" type="ORF">DPF_0394</name>
</gene>
<dbReference type="EMBL" id="BDFE01000006">
    <property type="protein sequence ID" value="GAU07699.1"/>
    <property type="molecule type" value="Genomic_DNA"/>
</dbReference>
<feature type="region of interest" description="Disordered" evidence="1">
    <location>
        <begin position="87"/>
        <end position="114"/>
    </location>
</feature>
<evidence type="ECO:0000259" key="2">
    <source>
        <dbReference type="PROSITE" id="PS51724"/>
    </source>
</evidence>
<dbReference type="GO" id="GO:0042834">
    <property type="term" value="F:peptidoglycan binding"/>
    <property type="evidence" value="ECO:0007669"/>
    <property type="project" value="InterPro"/>
</dbReference>
<reference evidence="4" key="1">
    <citation type="submission" date="2016-06" db="EMBL/GenBank/DDBJ databases">
        <title>Draft genome sequence of Desulfoplanes formicivorans strain Pf12B.</title>
        <authorList>
            <person name="Watanabe M."/>
            <person name="Kojima H."/>
            <person name="Fukui M."/>
        </authorList>
    </citation>
    <scope>NUCLEOTIDE SEQUENCE [LARGE SCALE GENOMIC DNA]</scope>
    <source>
        <strain evidence="4">Pf12B</strain>
    </source>
</reference>
<sequence>MATKNSKKKTSSRQFKPGLARMINKSLLILVAMAWAFILGILVGKGYRPENAIPEIARIMPEDQQVQPEQPKVLKAEELGYYDRLKKSKPQPVPKVHPPQPASPKQPRRKETPAKAEQRFAYIYQAAAFQSQADAIRFQQQIIRRGIPAFIDHAPSGWHRVNVRFKGTPSETTRLKAQLKDLGVAKPLLKSKKPV</sequence>
<dbReference type="PROSITE" id="PS51724">
    <property type="entry name" value="SPOR"/>
    <property type="match status" value="1"/>
</dbReference>
<dbReference type="STRING" id="1592317.DPF_0394"/>
<accession>A0A194AG03</accession>
<evidence type="ECO:0000313" key="3">
    <source>
        <dbReference type="EMBL" id="GAU07699.1"/>
    </source>
</evidence>
<dbReference type="RefSeq" id="WP_069857204.1">
    <property type="nucleotide sequence ID" value="NZ_BDFE01000006.1"/>
</dbReference>
<dbReference type="InterPro" id="IPR007730">
    <property type="entry name" value="SPOR-like_dom"/>
</dbReference>
<name>A0A194AG03_9BACT</name>
<dbReference type="AlphaFoldDB" id="A0A194AG03"/>
<dbReference type="Gene3D" id="3.30.70.1070">
    <property type="entry name" value="Sporulation related repeat"/>
    <property type="match status" value="1"/>
</dbReference>
<dbReference type="SUPFAM" id="SSF110997">
    <property type="entry name" value="Sporulation related repeat"/>
    <property type="match status" value="1"/>
</dbReference>
<feature type="compositionally biased region" description="Pro residues" evidence="1">
    <location>
        <begin position="91"/>
        <end position="104"/>
    </location>
</feature>
<dbReference type="Pfam" id="PF05036">
    <property type="entry name" value="SPOR"/>
    <property type="match status" value="1"/>
</dbReference>
<protein>
    <recommendedName>
        <fullName evidence="2">SPOR domain-containing protein</fullName>
    </recommendedName>
</protein>
<comment type="caution">
    <text evidence="3">The sequence shown here is derived from an EMBL/GenBank/DDBJ whole genome shotgun (WGS) entry which is preliminary data.</text>
</comment>